<feature type="region of interest" description="Disordered" evidence="1">
    <location>
        <begin position="170"/>
        <end position="197"/>
    </location>
</feature>
<dbReference type="OrthoDB" id="106406at2"/>
<evidence type="ECO:0000313" key="3">
    <source>
        <dbReference type="Proteomes" id="UP000238701"/>
    </source>
</evidence>
<dbReference type="AlphaFoldDB" id="A0A2U3KGZ4"/>
<evidence type="ECO:0000256" key="1">
    <source>
        <dbReference type="SAM" id="MobiDB-lite"/>
    </source>
</evidence>
<sequence>MTELQGSGGVLDEAREAADKKIWMTLTGLPLTIKLEWPFHRATSGADFWVLHGDIRLVGSDELHAPVAVNLSQTVREVIPSLEPQSAEAPVINALRKEVDRRQIEFLKSGKLLPVPFSSRHYDFKRQQWVFGKATDEAMAEFVERKIYWETKLALVSEESQSPLIVKDARNGAPGEQEKSPPPPSRQEREKGGAPGRVWIGDPADAQYLQTTTAHLLQIAVRLAEQGLLRIDSEWAKATPELMNQAERFENARRAAVEELEKKHAFERG</sequence>
<organism evidence="2 3">
    <name type="scientific">Candidatus Sulfotelmatobacter kueseliae</name>
    <dbReference type="NCBI Taxonomy" id="2042962"/>
    <lineage>
        <taxon>Bacteria</taxon>
        <taxon>Pseudomonadati</taxon>
        <taxon>Acidobacteriota</taxon>
        <taxon>Terriglobia</taxon>
        <taxon>Terriglobales</taxon>
        <taxon>Candidatus Korobacteraceae</taxon>
        <taxon>Candidatus Sulfotelmatobacter</taxon>
    </lineage>
</organism>
<gene>
    <name evidence="2" type="ORF">SBA1_230010</name>
</gene>
<proteinExistence type="predicted"/>
<evidence type="ECO:0000313" key="2">
    <source>
        <dbReference type="EMBL" id="SPF38944.1"/>
    </source>
</evidence>
<name>A0A2U3KGZ4_9BACT</name>
<dbReference type="Proteomes" id="UP000238701">
    <property type="component" value="Unassembled WGS sequence"/>
</dbReference>
<accession>A0A2U3KGZ4</accession>
<reference evidence="3" key="1">
    <citation type="submission" date="2018-02" db="EMBL/GenBank/DDBJ databases">
        <authorList>
            <person name="Hausmann B."/>
        </authorList>
    </citation>
    <scope>NUCLEOTIDE SEQUENCE [LARGE SCALE GENOMIC DNA]</scope>
    <source>
        <strain evidence="3">Peat soil MAG SbA1</strain>
    </source>
</reference>
<dbReference type="EMBL" id="OMOD01000115">
    <property type="protein sequence ID" value="SPF38944.1"/>
    <property type="molecule type" value="Genomic_DNA"/>
</dbReference>
<protein>
    <submittedName>
        <fullName evidence="2">Uncharacterized protein</fullName>
    </submittedName>
</protein>